<evidence type="ECO:0000256" key="6">
    <source>
        <dbReference type="SAM" id="SignalP"/>
    </source>
</evidence>
<evidence type="ECO:0000313" key="8">
    <source>
        <dbReference type="Proteomes" id="UP000241085"/>
    </source>
</evidence>
<evidence type="ECO:0000256" key="2">
    <source>
        <dbReference type="ARBA" id="ARBA00022729"/>
    </source>
</evidence>
<feature type="chain" id="PRO_5039164169" evidence="6">
    <location>
        <begin position="27"/>
        <end position="433"/>
    </location>
</feature>
<dbReference type="Pfam" id="PF01547">
    <property type="entry name" value="SBP_bac_1"/>
    <property type="match status" value="1"/>
</dbReference>
<keyword evidence="1" id="KW-1003">Cell membrane</keyword>
<name>A0A2T4UNT5_9MICO</name>
<evidence type="ECO:0000256" key="3">
    <source>
        <dbReference type="ARBA" id="ARBA00023136"/>
    </source>
</evidence>
<evidence type="ECO:0000256" key="5">
    <source>
        <dbReference type="ARBA" id="ARBA00023288"/>
    </source>
</evidence>
<dbReference type="RefSeq" id="WP_107575984.1">
    <property type="nucleotide sequence ID" value="NZ_PZPL01000002.1"/>
</dbReference>
<dbReference type="SUPFAM" id="SSF53850">
    <property type="entry name" value="Periplasmic binding protein-like II"/>
    <property type="match status" value="1"/>
</dbReference>
<feature type="signal peptide" evidence="6">
    <location>
        <begin position="1"/>
        <end position="26"/>
    </location>
</feature>
<keyword evidence="8" id="KW-1185">Reference proteome</keyword>
<gene>
    <name evidence="7" type="ORF">C1I63_18175</name>
</gene>
<keyword evidence="3" id="KW-0472">Membrane</keyword>
<keyword evidence="4" id="KW-0564">Palmitate</keyword>
<comment type="caution">
    <text evidence="7">The sequence shown here is derived from an EMBL/GenBank/DDBJ whole genome shotgun (WGS) entry which is preliminary data.</text>
</comment>
<keyword evidence="2 6" id="KW-0732">Signal</keyword>
<sequence length="433" mass="45120">MQKRNVLVAGAVSAALALILSGCTSGGSDGGGDAGSVTLDYWAWAPGSAELVAAWNAEHPDIQVKHTDAGGGTDSSAKLLTASRAGNAPDLAAVEYTTLPSLIVADVPLNLTDVLTDDAKAAYTEGTLQQVTFDGQIFALPQDVGPMALMYRSDLLEQYGIPVPTTWEEFGAAAEKVKAADPTATLAALPANQTGFFAGVATQAGAKWWSVEDGTWTVGIADDASLEVADFFQNLAEKGYISTDAILTPEWNAAANTGKVLSWPSALWAPGVIEGVAPDTIGKWSMAPLPQWTAGDAAVAYQGGSGVIVTKGSDHPEEAAEFAEWMNSSKEGADLLLSEGNIYPAATSGQETAASSEPPALMPQQTDYYQTAAEISSDTIPVTWGPNYNVANTAFGDTLNKAVQDGTSWRDAFIEVQDVVVADMKKSGFEVSN</sequence>
<proteinExistence type="predicted"/>
<evidence type="ECO:0000256" key="4">
    <source>
        <dbReference type="ARBA" id="ARBA00023139"/>
    </source>
</evidence>
<dbReference type="PANTHER" id="PTHR43649">
    <property type="entry name" value="ARABINOSE-BINDING PROTEIN-RELATED"/>
    <property type="match status" value="1"/>
</dbReference>
<dbReference type="Gene3D" id="3.40.190.10">
    <property type="entry name" value="Periplasmic binding protein-like II"/>
    <property type="match status" value="1"/>
</dbReference>
<evidence type="ECO:0000256" key="1">
    <source>
        <dbReference type="ARBA" id="ARBA00022475"/>
    </source>
</evidence>
<organism evidence="7 8">
    <name type="scientific">Rathayibacter caricis DSM 15933</name>
    <dbReference type="NCBI Taxonomy" id="1328867"/>
    <lineage>
        <taxon>Bacteria</taxon>
        <taxon>Bacillati</taxon>
        <taxon>Actinomycetota</taxon>
        <taxon>Actinomycetes</taxon>
        <taxon>Micrococcales</taxon>
        <taxon>Microbacteriaceae</taxon>
        <taxon>Rathayibacter</taxon>
    </lineage>
</organism>
<dbReference type="EMBL" id="PZPL01000002">
    <property type="protein sequence ID" value="PTL71177.1"/>
    <property type="molecule type" value="Genomic_DNA"/>
</dbReference>
<protein>
    <submittedName>
        <fullName evidence="7">Sugar ABC transporter substrate-binding protein</fullName>
    </submittedName>
</protein>
<dbReference type="PROSITE" id="PS51257">
    <property type="entry name" value="PROKAR_LIPOPROTEIN"/>
    <property type="match status" value="1"/>
</dbReference>
<dbReference type="PANTHER" id="PTHR43649:SF33">
    <property type="entry name" value="POLYGALACTURONAN_RHAMNOGALACTURONAN-BINDING PROTEIN YTCQ"/>
    <property type="match status" value="1"/>
</dbReference>
<dbReference type="Proteomes" id="UP000241085">
    <property type="component" value="Unassembled WGS sequence"/>
</dbReference>
<accession>A0A2T4UNT5</accession>
<dbReference type="InterPro" id="IPR050490">
    <property type="entry name" value="Bact_solute-bd_prot1"/>
</dbReference>
<reference evidence="7 8" key="1">
    <citation type="submission" date="2018-03" db="EMBL/GenBank/DDBJ databases">
        <title>Bacteriophage NCPPB3778 and a type I-E CRISPR drive the evolution of the US Biological Select Agent, Rathayibacter toxicus.</title>
        <authorList>
            <person name="Davis E.W.II."/>
            <person name="Tabima J.F."/>
            <person name="Weisberg A.J."/>
            <person name="Dantas Lopes L."/>
            <person name="Wiseman M.S."/>
            <person name="Wiseman M.S."/>
            <person name="Pupko T."/>
            <person name="Belcher M.S."/>
            <person name="Sechler A.J."/>
            <person name="Tancos M.A."/>
            <person name="Schroeder B.K."/>
            <person name="Murray T.D."/>
            <person name="Luster D.G."/>
            <person name="Schneider W.L."/>
            <person name="Rogers E."/>
            <person name="Andreote F.D."/>
            <person name="Grunwald N.J."/>
            <person name="Putnam M.L."/>
            <person name="Chang J.H."/>
        </authorList>
    </citation>
    <scope>NUCLEOTIDE SEQUENCE [LARGE SCALE GENOMIC DNA]</scope>
    <source>
        <strain evidence="7 8">DSM 15933</strain>
    </source>
</reference>
<evidence type="ECO:0000313" key="7">
    <source>
        <dbReference type="EMBL" id="PTL71177.1"/>
    </source>
</evidence>
<keyword evidence="5" id="KW-0449">Lipoprotein</keyword>
<dbReference type="CDD" id="cd13585">
    <property type="entry name" value="PBP2_TMBP_like"/>
    <property type="match status" value="1"/>
</dbReference>
<dbReference type="InterPro" id="IPR006059">
    <property type="entry name" value="SBP"/>
</dbReference>
<dbReference type="AlphaFoldDB" id="A0A2T4UNT5"/>